<sequence length="144" mass="16894">MAASCWIFSSFDRSTLCLQAAVFSEDFSRFVLYLNETINCQHKNEYEDLLKEINEVLNEIHGKVQEIKRMMKVVELRKIFDEFVPLLNRTLDAKGHAKAYSEEDIREFFGPLIVRLNFLESNLSHCEIDSPFIERLTIILVYPL</sequence>
<protein>
    <submittedName>
        <fullName evidence="1 3">Uncharacterized protein</fullName>
    </submittedName>
</protein>
<dbReference type="WBParaSite" id="HPLM_0000901301-mRNA-1">
    <property type="protein sequence ID" value="HPLM_0000901301-mRNA-1"/>
    <property type="gene ID" value="HPLM_0000901301"/>
</dbReference>
<keyword evidence="2" id="KW-1185">Reference proteome</keyword>
<evidence type="ECO:0000313" key="1">
    <source>
        <dbReference type="EMBL" id="VDO36357.1"/>
    </source>
</evidence>
<dbReference type="AlphaFoldDB" id="A0A158QMQ6"/>
<evidence type="ECO:0000313" key="2">
    <source>
        <dbReference type="Proteomes" id="UP000268014"/>
    </source>
</evidence>
<reference evidence="1 2" key="2">
    <citation type="submission" date="2018-11" db="EMBL/GenBank/DDBJ databases">
        <authorList>
            <consortium name="Pathogen Informatics"/>
        </authorList>
    </citation>
    <scope>NUCLEOTIDE SEQUENCE [LARGE SCALE GENOMIC DNA]</scope>
    <source>
        <strain evidence="1 2">MHpl1</strain>
    </source>
</reference>
<gene>
    <name evidence="1" type="ORF">HPLM_LOCUS9005</name>
</gene>
<reference evidence="3" key="1">
    <citation type="submission" date="2016-04" db="UniProtKB">
        <authorList>
            <consortium name="WormBaseParasite"/>
        </authorList>
    </citation>
    <scope>IDENTIFICATION</scope>
</reference>
<accession>A0A158QMQ6</accession>
<proteinExistence type="predicted"/>
<name>A0A158QMQ6_HAEPC</name>
<dbReference type="EMBL" id="UZAF01016976">
    <property type="protein sequence ID" value="VDO36357.1"/>
    <property type="molecule type" value="Genomic_DNA"/>
</dbReference>
<dbReference type="Proteomes" id="UP000268014">
    <property type="component" value="Unassembled WGS sequence"/>
</dbReference>
<evidence type="ECO:0000313" key="3">
    <source>
        <dbReference type="WBParaSite" id="HPLM_0000901301-mRNA-1"/>
    </source>
</evidence>
<organism evidence="3">
    <name type="scientific">Haemonchus placei</name>
    <name type="common">Barber's pole worm</name>
    <dbReference type="NCBI Taxonomy" id="6290"/>
    <lineage>
        <taxon>Eukaryota</taxon>
        <taxon>Metazoa</taxon>
        <taxon>Ecdysozoa</taxon>
        <taxon>Nematoda</taxon>
        <taxon>Chromadorea</taxon>
        <taxon>Rhabditida</taxon>
        <taxon>Rhabditina</taxon>
        <taxon>Rhabditomorpha</taxon>
        <taxon>Strongyloidea</taxon>
        <taxon>Trichostrongylidae</taxon>
        <taxon>Haemonchus</taxon>
    </lineage>
</organism>